<proteinExistence type="predicted"/>
<evidence type="ECO:0000313" key="2">
    <source>
        <dbReference type="Proteomes" id="UP001251528"/>
    </source>
</evidence>
<name>A0AAJ0CFG3_9HYPO</name>
<reference evidence="1" key="1">
    <citation type="submission" date="2023-06" db="EMBL/GenBank/DDBJ databases">
        <title>Conoideocrella luteorostrata (Hypocreales: Clavicipitaceae), a potential biocontrol fungus for elongate hemlock scale in United States Christmas tree production areas.</title>
        <authorList>
            <person name="Barrett H."/>
            <person name="Lovett B."/>
            <person name="Macias A.M."/>
            <person name="Stajich J.E."/>
            <person name="Kasson M.T."/>
        </authorList>
    </citation>
    <scope>NUCLEOTIDE SEQUENCE</scope>
    <source>
        <strain evidence="1">ARSEF 14590</strain>
    </source>
</reference>
<dbReference type="Proteomes" id="UP001251528">
    <property type="component" value="Unassembled WGS sequence"/>
</dbReference>
<evidence type="ECO:0000313" key="1">
    <source>
        <dbReference type="EMBL" id="KAK2592088.1"/>
    </source>
</evidence>
<dbReference type="AlphaFoldDB" id="A0AAJ0CFG3"/>
<sequence length="201" mass="22164">MLTDQGPRGRNLLLDGPKLGVQAVVLDTVVFVSEVLHPPHMAVDDIAQVWRAIAHFNVPNPYPPLRRLHAFLEIPPADVVQGDLQAWRRDQAAYLLGIHQKSGEAEATDSQYWEATVVGGDGYLFSSLIPIMLRGNGIFLAQHGYMGTAHGIIGKGDQWGIIFGCKTISILRNMDVESTSHLLGEVYVVDAKLQVDREAFR</sequence>
<comment type="caution">
    <text evidence="1">The sequence shown here is derived from an EMBL/GenBank/DDBJ whole genome shotgun (WGS) entry which is preliminary data.</text>
</comment>
<organism evidence="1 2">
    <name type="scientific">Conoideocrella luteorostrata</name>
    <dbReference type="NCBI Taxonomy" id="1105319"/>
    <lineage>
        <taxon>Eukaryota</taxon>
        <taxon>Fungi</taxon>
        <taxon>Dikarya</taxon>
        <taxon>Ascomycota</taxon>
        <taxon>Pezizomycotina</taxon>
        <taxon>Sordariomycetes</taxon>
        <taxon>Hypocreomycetidae</taxon>
        <taxon>Hypocreales</taxon>
        <taxon>Clavicipitaceae</taxon>
        <taxon>Conoideocrella</taxon>
    </lineage>
</organism>
<protein>
    <submittedName>
        <fullName evidence="1">Uncharacterized protein</fullName>
    </submittedName>
</protein>
<dbReference type="EMBL" id="JASWJB010000289">
    <property type="protein sequence ID" value="KAK2592088.1"/>
    <property type="molecule type" value="Genomic_DNA"/>
</dbReference>
<gene>
    <name evidence="1" type="ORF">QQS21_010224</name>
</gene>
<keyword evidence="2" id="KW-1185">Reference proteome</keyword>
<accession>A0AAJ0CFG3</accession>